<evidence type="ECO:0008006" key="5">
    <source>
        <dbReference type="Google" id="ProtNLM"/>
    </source>
</evidence>
<dbReference type="Gene3D" id="2.60.120.620">
    <property type="entry name" value="q2cbj1_9rhob like domain"/>
    <property type="match status" value="1"/>
</dbReference>
<dbReference type="AlphaFoldDB" id="A0A559J1F4"/>
<evidence type="ECO:0000313" key="3">
    <source>
        <dbReference type="EMBL" id="TVX93720.1"/>
    </source>
</evidence>
<keyword evidence="1" id="KW-0479">Metal-binding</keyword>
<dbReference type="Proteomes" id="UP000318102">
    <property type="component" value="Unassembled WGS sequence"/>
</dbReference>
<dbReference type="OrthoDB" id="269774at2"/>
<dbReference type="GO" id="GO:0046872">
    <property type="term" value="F:metal ion binding"/>
    <property type="evidence" value="ECO:0007669"/>
    <property type="project" value="UniProtKB-KW"/>
</dbReference>
<dbReference type="RefSeq" id="WP_144990477.1">
    <property type="nucleotide sequence ID" value="NZ_VNJK01000001.1"/>
</dbReference>
<keyword evidence="2" id="KW-0408">Iron</keyword>
<evidence type="ECO:0000256" key="2">
    <source>
        <dbReference type="ARBA" id="ARBA00023004"/>
    </source>
</evidence>
<dbReference type="GO" id="GO:0004656">
    <property type="term" value="F:procollagen-proline 4-dioxygenase activity"/>
    <property type="evidence" value="ECO:0007669"/>
    <property type="project" value="TreeGrafter"/>
</dbReference>
<evidence type="ECO:0000256" key="1">
    <source>
        <dbReference type="ARBA" id="ARBA00022723"/>
    </source>
</evidence>
<sequence length="115" mass="12642">MLQSSIVYYQDPLISYYKNVASADECQQLIDLATGKLVPSVVASHNAVGLSQSRISEQASFEHASSEIVRRVTSRIEDIVCQPLSRAEPVQIVKYPFGGKVDPHYDTFDPVSPTG</sequence>
<protein>
    <recommendedName>
        <fullName evidence="5">Prolyl 4-hydroxylase alpha subunit Fe(2+) 2OG dioxygenase domain-containing protein</fullName>
    </recommendedName>
</protein>
<dbReference type="PANTHER" id="PTHR10869">
    <property type="entry name" value="PROLYL 4-HYDROXYLASE ALPHA SUBUNIT"/>
    <property type="match status" value="1"/>
</dbReference>
<proteinExistence type="predicted"/>
<dbReference type="InterPro" id="IPR045054">
    <property type="entry name" value="P4HA-like"/>
</dbReference>
<accession>A0A559J1F4</accession>
<gene>
    <name evidence="3" type="ORF">FPZ44_12020</name>
</gene>
<dbReference type="PANTHER" id="PTHR10869:SF246">
    <property type="entry name" value="TRANSMEMBRANE PROLYL 4-HYDROXYLASE"/>
    <property type="match status" value="1"/>
</dbReference>
<evidence type="ECO:0000313" key="4">
    <source>
        <dbReference type="Proteomes" id="UP000318102"/>
    </source>
</evidence>
<organism evidence="3 4">
    <name type="scientific">Paenibacillus agilis</name>
    <dbReference type="NCBI Taxonomy" id="3020863"/>
    <lineage>
        <taxon>Bacteria</taxon>
        <taxon>Bacillati</taxon>
        <taxon>Bacillota</taxon>
        <taxon>Bacilli</taxon>
        <taxon>Bacillales</taxon>
        <taxon>Paenibacillaceae</taxon>
        <taxon>Paenibacillus</taxon>
    </lineage>
</organism>
<dbReference type="EMBL" id="VNJK01000001">
    <property type="protein sequence ID" value="TVX93720.1"/>
    <property type="molecule type" value="Genomic_DNA"/>
</dbReference>
<comment type="caution">
    <text evidence="3">The sequence shown here is derived from an EMBL/GenBank/DDBJ whole genome shotgun (WGS) entry which is preliminary data.</text>
</comment>
<reference evidence="3 4" key="1">
    <citation type="submission" date="2019-07" db="EMBL/GenBank/DDBJ databases">
        <authorList>
            <person name="Kim J."/>
        </authorList>
    </citation>
    <scope>NUCLEOTIDE SEQUENCE [LARGE SCALE GENOMIC DNA]</scope>
    <source>
        <strain evidence="3 4">N4</strain>
    </source>
</reference>
<name>A0A559J1F4_9BACL</name>
<keyword evidence="4" id="KW-1185">Reference proteome</keyword>